<organism evidence="4">
    <name type="scientific">Taenia asiatica</name>
    <name type="common">Asian tapeworm</name>
    <dbReference type="NCBI Taxonomy" id="60517"/>
    <lineage>
        <taxon>Eukaryota</taxon>
        <taxon>Metazoa</taxon>
        <taxon>Spiralia</taxon>
        <taxon>Lophotrochozoa</taxon>
        <taxon>Platyhelminthes</taxon>
        <taxon>Cestoda</taxon>
        <taxon>Eucestoda</taxon>
        <taxon>Cyclophyllidea</taxon>
        <taxon>Taeniidae</taxon>
        <taxon>Taenia</taxon>
    </lineage>
</organism>
<reference evidence="2 3" key="2">
    <citation type="submission" date="2018-11" db="EMBL/GenBank/DDBJ databases">
        <authorList>
            <consortium name="Pathogen Informatics"/>
        </authorList>
    </citation>
    <scope>NUCLEOTIDE SEQUENCE [LARGE SCALE GENOMIC DNA]</scope>
</reference>
<dbReference type="EMBL" id="UYRS01018837">
    <property type="protein sequence ID" value="VDK40631.1"/>
    <property type="molecule type" value="Genomic_DNA"/>
</dbReference>
<protein>
    <submittedName>
        <fullName evidence="4">Ras-associating domain-containing protein</fullName>
    </submittedName>
</protein>
<gene>
    <name evidence="2" type="ORF">TASK_LOCUS8597</name>
</gene>
<feature type="compositionally biased region" description="Low complexity" evidence="1">
    <location>
        <begin position="23"/>
        <end position="35"/>
    </location>
</feature>
<dbReference type="WBParaSite" id="TASK_0000859601-mRNA-1">
    <property type="protein sequence ID" value="TASK_0000859601-mRNA-1"/>
    <property type="gene ID" value="TASK_0000859601"/>
</dbReference>
<feature type="compositionally biased region" description="Basic and acidic residues" evidence="1">
    <location>
        <begin position="183"/>
        <end position="204"/>
    </location>
</feature>
<feature type="compositionally biased region" description="Polar residues" evidence="1">
    <location>
        <begin position="7"/>
        <end position="21"/>
    </location>
</feature>
<feature type="compositionally biased region" description="Polar residues" evidence="1">
    <location>
        <begin position="36"/>
        <end position="46"/>
    </location>
</feature>
<dbReference type="OrthoDB" id="6267677at2759"/>
<proteinExistence type="predicted"/>
<name>A0A158RA74_TAEAS</name>
<dbReference type="Proteomes" id="UP000282613">
    <property type="component" value="Unassembled WGS sequence"/>
</dbReference>
<feature type="compositionally biased region" description="Polar residues" evidence="1">
    <location>
        <begin position="114"/>
        <end position="125"/>
    </location>
</feature>
<evidence type="ECO:0000313" key="3">
    <source>
        <dbReference type="Proteomes" id="UP000282613"/>
    </source>
</evidence>
<feature type="compositionally biased region" description="Low complexity" evidence="1">
    <location>
        <begin position="90"/>
        <end position="105"/>
    </location>
</feature>
<feature type="region of interest" description="Disordered" evidence="1">
    <location>
        <begin position="1"/>
        <end position="140"/>
    </location>
</feature>
<feature type="region of interest" description="Disordered" evidence="1">
    <location>
        <begin position="183"/>
        <end position="207"/>
    </location>
</feature>
<sequence>MSFPFKPSTSKSGRLTRQANVISGGSHSHGTPSTPDSFLQSLNPRSTLLLHAELPKPMSRLPEIRLDDGSSESGGKVQVGQVKPQKSCESYDSAASGMSWSSSQSTVAVGGGYCNSTSVSGNPSFASYEEDDESPQIRSQQQIVRIPSTPGALQRAQYSPWYDSTQRVMGQPFGRDFSFEEVHVTSEQPHEQTKENRASEERNEVVASPGEKTAEFFDSVFDEQEKEVRTINLFRLIFTAPYPLGNSKFGLAKKKSGSEEPEGKKIHLIDDYHFNVIVKKEADHKSEIDPVYQLLKSAATQRHLPAKSSVSFDHCEHRGQSPRLSSTMRYGLPKKLSKIFAS</sequence>
<keyword evidence="3" id="KW-1185">Reference proteome</keyword>
<accession>A0A158RA74</accession>
<evidence type="ECO:0000313" key="2">
    <source>
        <dbReference type="EMBL" id="VDK40631.1"/>
    </source>
</evidence>
<evidence type="ECO:0000313" key="4">
    <source>
        <dbReference type="WBParaSite" id="TASK_0000859601-mRNA-1"/>
    </source>
</evidence>
<dbReference type="AlphaFoldDB" id="A0A158RA74"/>
<reference evidence="4" key="1">
    <citation type="submission" date="2016-04" db="UniProtKB">
        <authorList>
            <consortium name="WormBaseParasite"/>
        </authorList>
    </citation>
    <scope>IDENTIFICATION</scope>
</reference>
<evidence type="ECO:0000256" key="1">
    <source>
        <dbReference type="SAM" id="MobiDB-lite"/>
    </source>
</evidence>